<dbReference type="EMBL" id="UZAL01027569">
    <property type="protein sequence ID" value="VDP33731.1"/>
    <property type="molecule type" value="Genomic_DNA"/>
</dbReference>
<evidence type="ECO:0000313" key="2">
    <source>
        <dbReference type="Proteomes" id="UP000269396"/>
    </source>
</evidence>
<keyword evidence="2" id="KW-1185">Reference proteome</keyword>
<dbReference type="Proteomes" id="UP000269396">
    <property type="component" value="Unassembled WGS sequence"/>
</dbReference>
<dbReference type="AlphaFoldDB" id="A0A3P8CMT5"/>
<accession>A0A3P8CMT5</accession>
<gene>
    <name evidence="1" type="ORF">SMTD_LOCUS6402</name>
</gene>
<organism evidence="1 2">
    <name type="scientific">Schistosoma mattheei</name>
    <dbReference type="NCBI Taxonomy" id="31246"/>
    <lineage>
        <taxon>Eukaryota</taxon>
        <taxon>Metazoa</taxon>
        <taxon>Spiralia</taxon>
        <taxon>Lophotrochozoa</taxon>
        <taxon>Platyhelminthes</taxon>
        <taxon>Trematoda</taxon>
        <taxon>Digenea</taxon>
        <taxon>Strigeidida</taxon>
        <taxon>Schistosomatoidea</taxon>
        <taxon>Schistosomatidae</taxon>
        <taxon>Schistosoma</taxon>
    </lineage>
</organism>
<sequence>MSIPSIRGGKSPSMSGATCVDALTKRFNQVDCSDNVAFLASFSV</sequence>
<proteinExistence type="predicted"/>
<name>A0A3P8CMT5_9TREM</name>
<protein>
    <submittedName>
        <fullName evidence="1">Uncharacterized protein</fullName>
    </submittedName>
</protein>
<reference evidence="1 2" key="1">
    <citation type="submission" date="2018-11" db="EMBL/GenBank/DDBJ databases">
        <authorList>
            <consortium name="Pathogen Informatics"/>
        </authorList>
    </citation>
    <scope>NUCLEOTIDE SEQUENCE [LARGE SCALE GENOMIC DNA]</scope>
    <source>
        <strain>Denwood</strain>
        <strain evidence="2">Zambia</strain>
    </source>
</reference>
<evidence type="ECO:0000313" key="1">
    <source>
        <dbReference type="EMBL" id="VDP33731.1"/>
    </source>
</evidence>